<evidence type="ECO:0008006" key="3">
    <source>
        <dbReference type="Google" id="ProtNLM"/>
    </source>
</evidence>
<dbReference type="EMBL" id="BMIB01000003">
    <property type="protein sequence ID" value="GGH73805.1"/>
    <property type="molecule type" value="Genomic_DNA"/>
</dbReference>
<keyword evidence="2" id="KW-1185">Reference proteome</keyword>
<dbReference type="AlphaFoldDB" id="A0A917J1Q0"/>
<reference evidence="1" key="1">
    <citation type="journal article" date="2014" name="Int. J. Syst. Evol. Microbiol.">
        <title>Complete genome sequence of Corynebacterium casei LMG S-19264T (=DSM 44701T), isolated from a smear-ripened cheese.</title>
        <authorList>
            <consortium name="US DOE Joint Genome Institute (JGI-PGF)"/>
            <person name="Walter F."/>
            <person name="Albersmeier A."/>
            <person name="Kalinowski J."/>
            <person name="Ruckert C."/>
        </authorList>
    </citation>
    <scope>NUCLEOTIDE SEQUENCE</scope>
    <source>
        <strain evidence="1">CGMCC 1.15290</strain>
    </source>
</reference>
<reference evidence="1" key="2">
    <citation type="submission" date="2020-09" db="EMBL/GenBank/DDBJ databases">
        <authorList>
            <person name="Sun Q."/>
            <person name="Zhou Y."/>
        </authorList>
    </citation>
    <scope>NUCLEOTIDE SEQUENCE</scope>
    <source>
        <strain evidence="1">CGMCC 1.15290</strain>
    </source>
</reference>
<evidence type="ECO:0000313" key="2">
    <source>
        <dbReference type="Proteomes" id="UP000627292"/>
    </source>
</evidence>
<organism evidence="1 2">
    <name type="scientific">Filimonas zeae</name>
    <dbReference type="NCBI Taxonomy" id="1737353"/>
    <lineage>
        <taxon>Bacteria</taxon>
        <taxon>Pseudomonadati</taxon>
        <taxon>Bacteroidota</taxon>
        <taxon>Chitinophagia</taxon>
        <taxon>Chitinophagales</taxon>
        <taxon>Chitinophagaceae</taxon>
        <taxon>Filimonas</taxon>
    </lineage>
</organism>
<protein>
    <recommendedName>
        <fullName evidence="3">Beta-lactamase</fullName>
    </recommendedName>
</protein>
<comment type="caution">
    <text evidence="1">The sequence shown here is derived from an EMBL/GenBank/DDBJ whole genome shotgun (WGS) entry which is preliminary data.</text>
</comment>
<name>A0A917J1Q0_9BACT</name>
<sequence length="58" mass="6551">MQNQLIQHTHDGTSLNYQALLMTDKSRGQTIILLTNNKQNKLYDLAAAIKVILEKAPE</sequence>
<gene>
    <name evidence="1" type="ORF">GCM10011379_35730</name>
</gene>
<proteinExistence type="predicted"/>
<evidence type="ECO:0000313" key="1">
    <source>
        <dbReference type="EMBL" id="GGH73805.1"/>
    </source>
</evidence>
<dbReference type="Proteomes" id="UP000627292">
    <property type="component" value="Unassembled WGS sequence"/>
</dbReference>
<accession>A0A917J1Q0</accession>
<dbReference type="RefSeq" id="WP_188954732.1">
    <property type="nucleotide sequence ID" value="NZ_BMIB01000003.1"/>
</dbReference>